<keyword evidence="1" id="KW-0812">Transmembrane</keyword>
<reference evidence="2" key="1">
    <citation type="submission" date="2015-07" db="EMBL/GenBank/DDBJ databases">
        <title>Adaptation to a free-living lifestyle via gene acquisitions in the diplomonad Trepomonas sp. PC1.</title>
        <authorList>
            <person name="Xu F."/>
            <person name="Jerlstrom-Hultqvist J."/>
            <person name="Kolisko M."/>
            <person name="Simpson A.G.B."/>
            <person name="Roger A.J."/>
            <person name="Svard S.G."/>
            <person name="Andersson J.O."/>
        </authorList>
    </citation>
    <scope>NUCLEOTIDE SEQUENCE</scope>
    <source>
        <strain evidence="2">PC1</strain>
    </source>
</reference>
<name>A0A146K9W5_9EUKA</name>
<feature type="non-terminal residue" evidence="2">
    <location>
        <position position="173"/>
    </location>
</feature>
<feature type="transmembrane region" description="Helical" evidence="1">
    <location>
        <begin position="12"/>
        <end position="31"/>
    </location>
</feature>
<dbReference type="SUPFAM" id="SSF103473">
    <property type="entry name" value="MFS general substrate transporter"/>
    <property type="match status" value="1"/>
</dbReference>
<gene>
    <name evidence="2" type="ORF">TPC1_15503</name>
</gene>
<accession>A0A146K9W5</accession>
<feature type="non-terminal residue" evidence="2">
    <location>
        <position position="1"/>
    </location>
</feature>
<feature type="transmembrane region" description="Helical" evidence="1">
    <location>
        <begin position="43"/>
        <end position="63"/>
    </location>
</feature>
<organism evidence="2">
    <name type="scientific">Trepomonas sp. PC1</name>
    <dbReference type="NCBI Taxonomy" id="1076344"/>
    <lineage>
        <taxon>Eukaryota</taxon>
        <taxon>Metamonada</taxon>
        <taxon>Diplomonadida</taxon>
        <taxon>Hexamitidae</taxon>
        <taxon>Hexamitinae</taxon>
        <taxon>Trepomonas</taxon>
    </lineage>
</organism>
<evidence type="ECO:0000256" key="1">
    <source>
        <dbReference type="SAM" id="Phobius"/>
    </source>
</evidence>
<proteinExistence type="predicted"/>
<dbReference type="InterPro" id="IPR036259">
    <property type="entry name" value="MFS_trans_sf"/>
</dbReference>
<keyword evidence="1" id="KW-0472">Membrane</keyword>
<keyword evidence="1" id="KW-1133">Transmembrane helix</keyword>
<dbReference type="Gene3D" id="1.20.1250.20">
    <property type="entry name" value="MFS general substrate transporter like domains"/>
    <property type="match status" value="1"/>
</dbReference>
<dbReference type="EMBL" id="GDID01004081">
    <property type="protein sequence ID" value="JAP92525.1"/>
    <property type="molecule type" value="Transcribed_RNA"/>
</dbReference>
<feature type="transmembrane region" description="Helical" evidence="1">
    <location>
        <begin position="137"/>
        <end position="158"/>
    </location>
</feature>
<sequence>SMGLKGSVQNTITSTGVVIAGMIGSLLTGIISDSCFKSRRQPVAFITFGFLLCGSLSLVPCILYDPSGYGAAFVLAFDAIFCNGINSIITSTMSMDFFGSRSAGTAAGLLDGIQKIGSGTVGVIVPAVVGQALTIDYIWWAVSISVPCAISMILLLPFMNIKANPLRNELKSV</sequence>
<evidence type="ECO:0000313" key="2">
    <source>
        <dbReference type="EMBL" id="JAP92525.1"/>
    </source>
</evidence>
<protein>
    <submittedName>
        <fullName evidence="2">Major Facilitator Superfamily protein</fullName>
    </submittedName>
</protein>
<feature type="transmembrane region" description="Helical" evidence="1">
    <location>
        <begin position="109"/>
        <end position="131"/>
    </location>
</feature>
<dbReference type="AlphaFoldDB" id="A0A146K9W5"/>
<feature type="transmembrane region" description="Helical" evidence="1">
    <location>
        <begin position="69"/>
        <end position="89"/>
    </location>
</feature>